<feature type="region of interest" description="Disordered" evidence="1">
    <location>
        <begin position="1"/>
        <end position="24"/>
    </location>
</feature>
<dbReference type="PANTHER" id="PTHR33828:SF2">
    <property type="entry name" value="NUCLEOLIN"/>
    <property type="match status" value="1"/>
</dbReference>
<proteinExistence type="predicted"/>
<reference evidence="2" key="1">
    <citation type="submission" date="2023-06" db="EMBL/GenBank/DDBJ databases">
        <title>Survivors Of The Sea: Transcriptome response of Skeletonema marinoi to long-term dormancy.</title>
        <authorList>
            <person name="Pinder M.I.M."/>
            <person name="Kourtchenko O."/>
            <person name="Robertson E.K."/>
            <person name="Larsson T."/>
            <person name="Maumus F."/>
            <person name="Osuna-Cruz C.M."/>
            <person name="Vancaester E."/>
            <person name="Stenow R."/>
            <person name="Vandepoele K."/>
            <person name="Ploug H."/>
            <person name="Bruchert V."/>
            <person name="Godhe A."/>
            <person name="Topel M."/>
        </authorList>
    </citation>
    <scope>NUCLEOTIDE SEQUENCE</scope>
    <source>
        <strain evidence="2">R05AC</strain>
    </source>
</reference>
<evidence type="ECO:0000313" key="3">
    <source>
        <dbReference type="Proteomes" id="UP001224775"/>
    </source>
</evidence>
<organism evidence="2 3">
    <name type="scientific">Skeletonema marinoi</name>
    <dbReference type="NCBI Taxonomy" id="267567"/>
    <lineage>
        <taxon>Eukaryota</taxon>
        <taxon>Sar</taxon>
        <taxon>Stramenopiles</taxon>
        <taxon>Ochrophyta</taxon>
        <taxon>Bacillariophyta</taxon>
        <taxon>Coscinodiscophyceae</taxon>
        <taxon>Thalassiosirophycidae</taxon>
        <taxon>Thalassiosirales</taxon>
        <taxon>Skeletonemataceae</taxon>
        <taxon>Skeletonema</taxon>
        <taxon>Skeletonema marinoi-dohrnii complex</taxon>
    </lineage>
</organism>
<evidence type="ECO:0000256" key="1">
    <source>
        <dbReference type="SAM" id="MobiDB-lite"/>
    </source>
</evidence>
<dbReference type="AlphaFoldDB" id="A0AAD9D8D3"/>
<dbReference type="PANTHER" id="PTHR33828">
    <property type="entry name" value="OS05G0596200 PROTEIN"/>
    <property type="match status" value="1"/>
</dbReference>
<keyword evidence="3" id="KW-1185">Reference proteome</keyword>
<sequence length="119" mass="12679">MSDAAPKQKIGQKHPTPTPGNGDRVFYETLYNQRPESEMAQEWCVSYGVLSEEDAAKIYKKILKRKAAAKSVGGGSSSPVKSEKKKSASKKKAKKVMDDVEFDAGMGAGGDEGIGIGAL</sequence>
<dbReference type="EMBL" id="JATAAI010000022">
    <property type="protein sequence ID" value="KAK1738041.1"/>
    <property type="molecule type" value="Genomic_DNA"/>
</dbReference>
<name>A0AAD9D8D3_9STRA</name>
<gene>
    <name evidence="2" type="ORF">QTG54_011335</name>
</gene>
<accession>A0AAD9D8D3</accession>
<feature type="region of interest" description="Disordered" evidence="1">
    <location>
        <begin position="67"/>
        <end position="96"/>
    </location>
</feature>
<protein>
    <submittedName>
        <fullName evidence="2">Uncharacterized protein</fullName>
    </submittedName>
</protein>
<dbReference type="Proteomes" id="UP001224775">
    <property type="component" value="Unassembled WGS sequence"/>
</dbReference>
<comment type="caution">
    <text evidence="2">The sequence shown here is derived from an EMBL/GenBank/DDBJ whole genome shotgun (WGS) entry which is preliminary data.</text>
</comment>
<evidence type="ECO:0000313" key="2">
    <source>
        <dbReference type="EMBL" id="KAK1738041.1"/>
    </source>
</evidence>